<keyword evidence="2" id="KW-1185">Reference proteome</keyword>
<dbReference type="Proteomes" id="UP000015106">
    <property type="component" value="Chromosome 4"/>
</dbReference>
<evidence type="ECO:0000313" key="1">
    <source>
        <dbReference type="EnsemblPlants" id="TuG1812G0400000859.01.T01"/>
    </source>
</evidence>
<dbReference type="Gramene" id="TuG1812G0400000859.01.T01">
    <property type="protein sequence ID" value="TuG1812G0400000859.01.T01"/>
    <property type="gene ID" value="TuG1812G0400000859.01"/>
</dbReference>
<reference evidence="1" key="3">
    <citation type="submission" date="2022-06" db="UniProtKB">
        <authorList>
            <consortium name="EnsemblPlants"/>
        </authorList>
    </citation>
    <scope>IDENTIFICATION</scope>
</reference>
<reference evidence="2" key="1">
    <citation type="journal article" date="2013" name="Nature">
        <title>Draft genome of the wheat A-genome progenitor Triticum urartu.</title>
        <authorList>
            <person name="Ling H.Q."/>
            <person name="Zhao S."/>
            <person name="Liu D."/>
            <person name="Wang J."/>
            <person name="Sun H."/>
            <person name="Zhang C."/>
            <person name="Fan H."/>
            <person name="Li D."/>
            <person name="Dong L."/>
            <person name="Tao Y."/>
            <person name="Gao C."/>
            <person name="Wu H."/>
            <person name="Li Y."/>
            <person name="Cui Y."/>
            <person name="Guo X."/>
            <person name="Zheng S."/>
            <person name="Wang B."/>
            <person name="Yu K."/>
            <person name="Liang Q."/>
            <person name="Yang W."/>
            <person name="Lou X."/>
            <person name="Chen J."/>
            <person name="Feng M."/>
            <person name="Jian J."/>
            <person name="Zhang X."/>
            <person name="Luo G."/>
            <person name="Jiang Y."/>
            <person name="Liu J."/>
            <person name="Wang Z."/>
            <person name="Sha Y."/>
            <person name="Zhang B."/>
            <person name="Wu H."/>
            <person name="Tang D."/>
            <person name="Shen Q."/>
            <person name="Xue P."/>
            <person name="Zou S."/>
            <person name="Wang X."/>
            <person name="Liu X."/>
            <person name="Wang F."/>
            <person name="Yang Y."/>
            <person name="An X."/>
            <person name="Dong Z."/>
            <person name="Zhang K."/>
            <person name="Zhang X."/>
            <person name="Luo M.C."/>
            <person name="Dvorak J."/>
            <person name="Tong Y."/>
            <person name="Wang J."/>
            <person name="Yang H."/>
            <person name="Li Z."/>
            <person name="Wang D."/>
            <person name="Zhang A."/>
            <person name="Wang J."/>
        </authorList>
    </citation>
    <scope>NUCLEOTIDE SEQUENCE</scope>
    <source>
        <strain evidence="2">cv. G1812</strain>
    </source>
</reference>
<sequence length="117" mass="13297">ILINGFHTPQGDKNARQQVRGIPQVLWDQLLLELLLVVLHRRRCLRLPPVSHLRAKSLEVNIFIRLQPNVCWHRDDLLAPRQPLPPLRRRPLLGCNVAAHEQVGGEVVLSQGRLPAA</sequence>
<protein>
    <submittedName>
        <fullName evidence="1">Uncharacterized protein</fullName>
    </submittedName>
</protein>
<dbReference type="EnsemblPlants" id="TuG1812G0400000859.01.T01">
    <property type="protein sequence ID" value="TuG1812G0400000859.01.T01"/>
    <property type="gene ID" value="TuG1812G0400000859.01"/>
</dbReference>
<proteinExistence type="predicted"/>
<evidence type="ECO:0000313" key="2">
    <source>
        <dbReference type="Proteomes" id="UP000015106"/>
    </source>
</evidence>
<accession>A0A8R7U3Q1</accession>
<dbReference type="AlphaFoldDB" id="A0A8R7U3Q1"/>
<reference evidence="1" key="2">
    <citation type="submission" date="2018-03" db="EMBL/GenBank/DDBJ databases">
        <title>The Triticum urartu genome reveals the dynamic nature of wheat genome evolution.</title>
        <authorList>
            <person name="Ling H."/>
            <person name="Ma B."/>
            <person name="Shi X."/>
            <person name="Liu H."/>
            <person name="Dong L."/>
            <person name="Sun H."/>
            <person name="Cao Y."/>
            <person name="Gao Q."/>
            <person name="Zheng S."/>
            <person name="Li Y."/>
            <person name="Yu Y."/>
            <person name="Du H."/>
            <person name="Qi M."/>
            <person name="Li Y."/>
            <person name="Yu H."/>
            <person name="Cui Y."/>
            <person name="Wang N."/>
            <person name="Chen C."/>
            <person name="Wu H."/>
            <person name="Zhao Y."/>
            <person name="Zhang J."/>
            <person name="Li Y."/>
            <person name="Zhou W."/>
            <person name="Zhang B."/>
            <person name="Hu W."/>
            <person name="Eijk M."/>
            <person name="Tang J."/>
            <person name="Witsenboer H."/>
            <person name="Zhao S."/>
            <person name="Li Z."/>
            <person name="Zhang A."/>
            <person name="Wang D."/>
            <person name="Liang C."/>
        </authorList>
    </citation>
    <scope>NUCLEOTIDE SEQUENCE [LARGE SCALE GENOMIC DNA]</scope>
    <source>
        <strain evidence="1">cv. G1812</strain>
    </source>
</reference>
<name>A0A8R7U3Q1_TRIUA</name>
<organism evidence="1 2">
    <name type="scientific">Triticum urartu</name>
    <name type="common">Red wild einkorn</name>
    <name type="synonym">Crithodium urartu</name>
    <dbReference type="NCBI Taxonomy" id="4572"/>
    <lineage>
        <taxon>Eukaryota</taxon>
        <taxon>Viridiplantae</taxon>
        <taxon>Streptophyta</taxon>
        <taxon>Embryophyta</taxon>
        <taxon>Tracheophyta</taxon>
        <taxon>Spermatophyta</taxon>
        <taxon>Magnoliopsida</taxon>
        <taxon>Liliopsida</taxon>
        <taxon>Poales</taxon>
        <taxon>Poaceae</taxon>
        <taxon>BOP clade</taxon>
        <taxon>Pooideae</taxon>
        <taxon>Triticodae</taxon>
        <taxon>Triticeae</taxon>
        <taxon>Triticinae</taxon>
        <taxon>Triticum</taxon>
    </lineage>
</organism>